<feature type="transmembrane region" description="Helical" evidence="1">
    <location>
        <begin position="332"/>
        <end position="358"/>
    </location>
</feature>
<accession>A0A0G0M1B9</accession>
<evidence type="ECO:0000313" key="3">
    <source>
        <dbReference type="EMBL" id="KKQ97983.1"/>
    </source>
</evidence>
<feature type="transmembrane region" description="Helical" evidence="1">
    <location>
        <begin position="250"/>
        <end position="281"/>
    </location>
</feature>
<dbReference type="Proteomes" id="UP000034325">
    <property type="component" value="Unassembled WGS sequence"/>
</dbReference>
<proteinExistence type="predicted"/>
<sequence>MFKKVLLVYLTLSFLFLSVFTPTAKAQWYNQDFFTWYERVYDPDNPDEIFGERYTAAQVEWVIFSFFSWFINHVGVKDLNWCVINLAQGGITGGLIDFFSNLATDCPAAVDDICAIATWSAFGGFDTFGICNVLGNNNTPSNYASTIPVNNNSRSSSFFNYNLFPDRGISLLTYIKTAAAKFNIIPEAQAQGFGFSTAANTVVNIWRFVRNLTYFLLVIAMVVMAFMIMFRVKLSPQTVITVQSAIPKIIITLVLITFSFAIAGFLIDLMYVVLGLLATFFTSTISRDSWATMFETFTQRNTVGLFLIYWLLWIVAALWASLNFSGAIVGNLLAVILVAIIWVVLAIVLIIATFKIWWMLIKTFVSILLLIIFSPIFILGGLIGFGGFGAWLKAMISNLAVYPVVAILLVFAFFFLATPFGGGTIVPFQPDPAYVITDASAWDPPLTFGSSALELMMVFVSLSVIMLIPKVAEIIKSAVSGRPFGYGAAIGEAFAMPMAWGQAGMGAMRAGRLGAIQSQMEAPGGGFWGRVGGRLGTNAPGPRQEYLRALINRLQRT</sequence>
<organism evidence="3 4">
    <name type="scientific">Candidatus Woesebacteria bacterium GW2011_GWA1_39_12</name>
    <dbReference type="NCBI Taxonomy" id="1618549"/>
    <lineage>
        <taxon>Bacteria</taxon>
        <taxon>Candidatus Woeseibacteriota</taxon>
    </lineage>
</organism>
<comment type="caution">
    <text evidence="3">The sequence shown here is derived from an EMBL/GenBank/DDBJ whole genome shotgun (WGS) entry which is preliminary data.</text>
</comment>
<evidence type="ECO:0008006" key="5">
    <source>
        <dbReference type="Google" id="ProtNLM"/>
    </source>
</evidence>
<dbReference type="AlphaFoldDB" id="A0A0G0M1B9"/>
<feature type="transmembrane region" description="Helical" evidence="1">
    <location>
        <begin position="301"/>
        <end position="320"/>
    </location>
</feature>
<gene>
    <name evidence="3" type="ORF">UT23_C0006G0024</name>
</gene>
<feature type="transmembrane region" description="Helical" evidence="1">
    <location>
        <begin position="446"/>
        <end position="468"/>
    </location>
</feature>
<reference evidence="3 4" key="1">
    <citation type="journal article" date="2015" name="Nature">
        <title>rRNA introns, odd ribosomes, and small enigmatic genomes across a large radiation of phyla.</title>
        <authorList>
            <person name="Brown C.T."/>
            <person name="Hug L.A."/>
            <person name="Thomas B.C."/>
            <person name="Sharon I."/>
            <person name="Castelle C.J."/>
            <person name="Singh A."/>
            <person name="Wilkins M.J."/>
            <person name="Williams K.H."/>
            <person name="Banfield J.F."/>
        </authorList>
    </citation>
    <scope>NUCLEOTIDE SEQUENCE [LARGE SCALE GENOMIC DNA]</scope>
</reference>
<feature type="transmembrane region" description="Helical" evidence="1">
    <location>
        <begin position="364"/>
        <end position="392"/>
    </location>
</feature>
<feature type="transmembrane region" description="Helical" evidence="1">
    <location>
        <begin position="212"/>
        <end position="230"/>
    </location>
</feature>
<evidence type="ECO:0000256" key="1">
    <source>
        <dbReference type="SAM" id="Phobius"/>
    </source>
</evidence>
<keyword evidence="1" id="KW-1133">Transmembrane helix</keyword>
<keyword evidence="2" id="KW-0732">Signal</keyword>
<dbReference type="EMBL" id="LBWA01000006">
    <property type="protein sequence ID" value="KKQ97983.1"/>
    <property type="molecule type" value="Genomic_DNA"/>
</dbReference>
<evidence type="ECO:0000256" key="2">
    <source>
        <dbReference type="SAM" id="SignalP"/>
    </source>
</evidence>
<protein>
    <recommendedName>
        <fullName evidence="5">TrbL/VirB6 plasmid conjugal transfer protein</fullName>
    </recommendedName>
</protein>
<feature type="signal peptide" evidence="2">
    <location>
        <begin position="1"/>
        <end position="26"/>
    </location>
</feature>
<evidence type="ECO:0000313" key="4">
    <source>
        <dbReference type="Proteomes" id="UP000034325"/>
    </source>
</evidence>
<feature type="chain" id="PRO_5002533551" description="TrbL/VirB6 plasmid conjugal transfer protein" evidence="2">
    <location>
        <begin position="27"/>
        <end position="557"/>
    </location>
</feature>
<keyword evidence="1" id="KW-0812">Transmembrane</keyword>
<keyword evidence="1" id="KW-0472">Membrane</keyword>
<feature type="transmembrane region" description="Helical" evidence="1">
    <location>
        <begin position="399"/>
        <end position="426"/>
    </location>
</feature>
<name>A0A0G0M1B9_9BACT</name>